<name>A0A1T4PY60_9FIRM</name>
<feature type="signal peptide" evidence="2">
    <location>
        <begin position="1"/>
        <end position="19"/>
    </location>
</feature>
<feature type="chain" id="PRO_5010559349" evidence="2">
    <location>
        <begin position="20"/>
        <end position="348"/>
    </location>
</feature>
<keyword evidence="2" id="KW-0732">Signal</keyword>
<dbReference type="AlphaFoldDB" id="A0A1T4PY60"/>
<dbReference type="Proteomes" id="UP000189857">
    <property type="component" value="Unassembled WGS sequence"/>
</dbReference>
<dbReference type="SUPFAM" id="SSF53800">
    <property type="entry name" value="Chelatase"/>
    <property type="match status" value="1"/>
</dbReference>
<dbReference type="OrthoDB" id="9770331at2"/>
<dbReference type="GO" id="GO:0016852">
    <property type="term" value="F:sirohydrochlorin cobaltochelatase activity"/>
    <property type="evidence" value="ECO:0007669"/>
    <property type="project" value="InterPro"/>
</dbReference>
<proteinExistence type="predicted"/>
<organism evidence="3 4">
    <name type="scientific">Eubacterium ruminantium</name>
    <dbReference type="NCBI Taxonomy" id="42322"/>
    <lineage>
        <taxon>Bacteria</taxon>
        <taxon>Bacillati</taxon>
        <taxon>Bacillota</taxon>
        <taxon>Clostridia</taxon>
        <taxon>Eubacteriales</taxon>
        <taxon>Eubacteriaceae</taxon>
        <taxon>Eubacterium</taxon>
    </lineage>
</organism>
<reference evidence="3 4" key="1">
    <citation type="submission" date="2017-02" db="EMBL/GenBank/DDBJ databases">
        <authorList>
            <person name="Peterson S.W."/>
        </authorList>
    </citation>
    <scope>NUCLEOTIDE SEQUENCE [LARGE SCALE GENOMIC DNA]</scope>
    <source>
        <strain evidence="3 4">ATCC 17233</strain>
    </source>
</reference>
<evidence type="ECO:0000313" key="4">
    <source>
        <dbReference type="Proteomes" id="UP000189857"/>
    </source>
</evidence>
<dbReference type="CDD" id="cd03413">
    <property type="entry name" value="CbiK_C"/>
    <property type="match status" value="1"/>
</dbReference>
<feature type="region of interest" description="Disordered" evidence="1">
    <location>
        <begin position="24"/>
        <end position="43"/>
    </location>
</feature>
<feature type="compositionally biased region" description="Low complexity" evidence="1">
    <location>
        <begin position="34"/>
        <end position="43"/>
    </location>
</feature>
<protein>
    <submittedName>
        <fullName evidence="3">Sirohydrochlorin cobaltochelatase</fullName>
    </submittedName>
</protein>
<dbReference type="RefSeq" id="WP_078787967.1">
    <property type="nucleotide sequence ID" value="NZ_FMTO01000015.1"/>
</dbReference>
<feature type="region of interest" description="Disordered" evidence="1">
    <location>
        <begin position="57"/>
        <end position="83"/>
    </location>
</feature>
<keyword evidence="4" id="KW-1185">Reference proteome</keyword>
<evidence type="ECO:0000313" key="3">
    <source>
        <dbReference type="EMBL" id="SJZ96257.1"/>
    </source>
</evidence>
<dbReference type="GO" id="GO:0019251">
    <property type="term" value="P:anaerobic cobalamin biosynthetic process"/>
    <property type="evidence" value="ECO:0007669"/>
    <property type="project" value="InterPro"/>
</dbReference>
<dbReference type="Pfam" id="PF06180">
    <property type="entry name" value="CbiK"/>
    <property type="match status" value="1"/>
</dbReference>
<dbReference type="InterPro" id="IPR010388">
    <property type="entry name" value="Anaerobic_Co-chelatase"/>
</dbReference>
<dbReference type="PROSITE" id="PS51257">
    <property type="entry name" value="PROKAR_LIPOPROTEIN"/>
    <property type="match status" value="1"/>
</dbReference>
<evidence type="ECO:0000256" key="2">
    <source>
        <dbReference type="SAM" id="SignalP"/>
    </source>
</evidence>
<sequence>MRKKILMAALSVLTVCALASCGKKDDEKKTDAPTTTAATTEAVTTEAVTTTALTTATATEATTEEAEEENYNTGDASLDNPRNADEIGEKEILVVSFGTSYNDSRRLTIGAIEESIEKAYPDYSVRRAFTSDIIIEHVKKRDNEVIDSLDEALERAVKNGVKELIIQPTHLMYGFEYDEIEKKIANYSDKFDKVTIGATLLGEDENFEKVAQILVDEMSKYDDGETAICFMGHGTEHESNAVYTKMQETFKNLGYENYYVGTVEATPSFQDVIDTVKATGKYKKVVLRPLMVVAGDHANNDMAGEEEDSWKSLFVKEGFEVETVISGLGEIPAIQDIYVGAVQDSIEK</sequence>
<accession>A0A1T4PY60</accession>
<evidence type="ECO:0000256" key="1">
    <source>
        <dbReference type="SAM" id="MobiDB-lite"/>
    </source>
</evidence>
<dbReference type="EMBL" id="FUXA01000015">
    <property type="protein sequence ID" value="SJZ96257.1"/>
    <property type="molecule type" value="Genomic_DNA"/>
</dbReference>
<gene>
    <name evidence="3" type="ORF">SAMN02745110_02170</name>
</gene>
<dbReference type="Gene3D" id="3.40.50.1400">
    <property type="match status" value="2"/>
</dbReference>